<sequence>MHLIWLEDFIELARTRSFSRAAENRFVTHPAFGRRIKALEQWVGAELVVRAHPVSLTAAGRLFLDAATHSTDVLYAARAQLQDASSPVEKTLRVATGRTLARTFFPDWYESINQRFGPFPVSLSTGGAQEVILRLGTGDADLLVIYSSPTTRLLIDPMRYESLTLAREILLPVAAVDAKGRARFKLPAAGTAGAAALTPIPWLGFSQSLTLRGVLAKHLAGLSRKIALRMVYEADSYESIHEMARRGAGVAWLPQRLVQEDLSEHRLKIIGEPEMRVNFDISLYRMRGNDNALVNAIWEGVSSDAIEQA</sequence>
<dbReference type="Proteomes" id="UP001260715">
    <property type="component" value="Unassembled WGS sequence"/>
</dbReference>
<evidence type="ECO:0000313" key="6">
    <source>
        <dbReference type="EMBL" id="MDR6584301.1"/>
    </source>
</evidence>
<organism evidence="6 7">
    <name type="scientific">Herbaspirillum frisingense</name>
    <dbReference type="NCBI Taxonomy" id="92645"/>
    <lineage>
        <taxon>Bacteria</taxon>
        <taxon>Pseudomonadati</taxon>
        <taxon>Pseudomonadota</taxon>
        <taxon>Betaproteobacteria</taxon>
        <taxon>Burkholderiales</taxon>
        <taxon>Oxalobacteraceae</taxon>
        <taxon>Herbaspirillum</taxon>
    </lineage>
</organism>
<dbReference type="InterPro" id="IPR005119">
    <property type="entry name" value="LysR_subst-bd"/>
</dbReference>
<feature type="domain" description="HTH lysR-type" evidence="5">
    <location>
        <begin position="1"/>
        <end position="57"/>
    </location>
</feature>
<evidence type="ECO:0000259" key="5">
    <source>
        <dbReference type="PROSITE" id="PS50931"/>
    </source>
</evidence>
<name>A0ABU1PED6_9BURK</name>
<dbReference type="SUPFAM" id="SSF46785">
    <property type="entry name" value="Winged helix' DNA-binding domain"/>
    <property type="match status" value="1"/>
</dbReference>
<keyword evidence="3 6" id="KW-0238">DNA-binding</keyword>
<evidence type="ECO:0000313" key="7">
    <source>
        <dbReference type="Proteomes" id="UP001260715"/>
    </source>
</evidence>
<comment type="similarity">
    <text evidence="1">Belongs to the LysR transcriptional regulatory family.</text>
</comment>
<evidence type="ECO:0000256" key="4">
    <source>
        <dbReference type="ARBA" id="ARBA00023163"/>
    </source>
</evidence>
<reference evidence="6 7" key="1">
    <citation type="submission" date="2023-07" db="EMBL/GenBank/DDBJ databases">
        <title>Sorghum-associated microbial communities from plants grown in Nebraska, USA.</title>
        <authorList>
            <person name="Schachtman D."/>
        </authorList>
    </citation>
    <scope>NUCLEOTIDE SEQUENCE [LARGE SCALE GENOMIC DNA]</scope>
    <source>
        <strain evidence="6 7">596</strain>
    </source>
</reference>
<proteinExistence type="inferred from homology"/>
<keyword evidence="4" id="KW-0804">Transcription</keyword>
<dbReference type="InterPro" id="IPR036388">
    <property type="entry name" value="WH-like_DNA-bd_sf"/>
</dbReference>
<keyword evidence="7" id="KW-1185">Reference proteome</keyword>
<dbReference type="Pfam" id="PF03466">
    <property type="entry name" value="LysR_substrate"/>
    <property type="match status" value="1"/>
</dbReference>
<dbReference type="EMBL" id="JAVDSJ010000003">
    <property type="protein sequence ID" value="MDR6584301.1"/>
    <property type="molecule type" value="Genomic_DNA"/>
</dbReference>
<evidence type="ECO:0000256" key="2">
    <source>
        <dbReference type="ARBA" id="ARBA00023015"/>
    </source>
</evidence>
<comment type="caution">
    <text evidence="6">The sequence shown here is derived from an EMBL/GenBank/DDBJ whole genome shotgun (WGS) entry which is preliminary data.</text>
</comment>
<dbReference type="InterPro" id="IPR000847">
    <property type="entry name" value="LysR_HTH_N"/>
</dbReference>
<dbReference type="PROSITE" id="PS50931">
    <property type="entry name" value="HTH_LYSR"/>
    <property type="match status" value="1"/>
</dbReference>
<dbReference type="SUPFAM" id="SSF53850">
    <property type="entry name" value="Periplasmic binding protein-like II"/>
    <property type="match status" value="1"/>
</dbReference>
<dbReference type="GO" id="GO:0003677">
    <property type="term" value="F:DNA binding"/>
    <property type="evidence" value="ECO:0007669"/>
    <property type="project" value="UniProtKB-KW"/>
</dbReference>
<keyword evidence="2" id="KW-0805">Transcription regulation</keyword>
<gene>
    <name evidence="6" type="ORF">J2W50_002511</name>
</gene>
<dbReference type="RefSeq" id="WP_102662679.1">
    <property type="nucleotide sequence ID" value="NZ_CP049139.1"/>
</dbReference>
<dbReference type="Gene3D" id="1.10.10.10">
    <property type="entry name" value="Winged helix-like DNA-binding domain superfamily/Winged helix DNA-binding domain"/>
    <property type="match status" value="1"/>
</dbReference>
<dbReference type="InterPro" id="IPR036390">
    <property type="entry name" value="WH_DNA-bd_sf"/>
</dbReference>
<evidence type="ECO:0000256" key="1">
    <source>
        <dbReference type="ARBA" id="ARBA00009437"/>
    </source>
</evidence>
<accession>A0ABU1PED6</accession>
<evidence type="ECO:0000256" key="3">
    <source>
        <dbReference type="ARBA" id="ARBA00023125"/>
    </source>
</evidence>
<protein>
    <submittedName>
        <fullName evidence="6">DNA-binding transcriptional LysR family regulator</fullName>
    </submittedName>
</protein>
<dbReference type="CDD" id="cd05466">
    <property type="entry name" value="PBP2_LTTR_substrate"/>
    <property type="match status" value="1"/>
</dbReference>
<dbReference type="Pfam" id="PF00126">
    <property type="entry name" value="HTH_1"/>
    <property type="match status" value="1"/>
</dbReference>
<dbReference type="PANTHER" id="PTHR30126">
    <property type="entry name" value="HTH-TYPE TRANSCRIPTIONAL REGULATOR"/>
    <property type="match status" value="1"/>
</dbReference>
<dbReference type="PANTHER" id="PTHR30126:SF2">
    <property type="entry name" value="HTH-TYPE TRANSCRIPTIONAL REGULATOR YJIE"/>
    <property type="match status" value="1"/>
</dbReference>
<dbReference type="Gene3D" id="3.40.190.10">
    <property type="entry name" value="Periplasmic binding protein-like II"/>
    <property type="match status" value="2"/>
</dbReference>